<evidence type="ECO:0000256" key="4">
    <source>
        <dbReference type="ARBA" id="ARBA00022833"/>
    </source>
</evidence>
<keyword evidence="2" id="KW-0677">Repeat</keyword>
<evidence type="ECO:0000256" key="5">
    <source>
        <dbReference type="SAM" id="MobiDB-lite"/>
    </source>
</evidence>
<sequence length="342" mass="35704">MGRLSYDPQIQHSSHPHTLQLSNFQNLHRRHQQQPQPASPSVCSDCLHPLSSGGAWVYSCPPCGFAVHASCAHLPPLITHPSHPKHPLSLLPSPAYPCGSFDCDACGRRAGGGFSYHCAECHFDLHVACASKPLSVTHRLHPHALGLAFHPPYATRGFSCDVCRGTGAYHWLYRCGACEFDAHLDCATATGTAAQPSPQQPPPPQLQHYNSYPGATTSHLHQYPNQTAPAVGVTAPTAQPGPPNHIMQSYSMGAVPNFQPLQPLPATAGGNNSLMGSASQAFAYGATNRLGQTFVQGMLSDTSGGNDNGNDGSGGAGGGGDSSSTSITDVGLSILSTMLGGS</sequence>
<dbReference type="EMBL" id="JBJKBG010000008">
    <property type="protein sequence ID" value="KAL3724913.1"/>
    <property type="molecule type" value="Genomic_DNA"/>
</dbReference>
<dbReference type="Gene3D" id="3.30.60.90">
    <property type="match status" value="1"/>
</dbReference>
<dbReference type="SUPFAM" id="SSF57889">
    <property type="entry name" value="Cysteine-rich domain"/>
    <property type="match status" value="1"/>
</dbReference>
<dbReference type="GO" id="GO:0008270">
    <property type="term" value="F:zinc ion binding"/>
    <property type="evidence" value="ECO:0007669"/>
    <property type="project" value="UniProtKB-KW"/>
</dbReference>
<dbReference type="InterPro" id="IPR043145">
    <property type="entry name" value="Znf_ZZ_sf"/>
</dbReference>
<feature type="region of interest" description="Disordered" evidence="5">
    <location>
        <begin position="191"/>
        <end position="222"/>
    </location>
</feature>
<keyword evidence="8" id="KW-1185">Reference proteome</keyword>
<dbReference type="InterPro" id="IPR046349">
    <property type="entry name" value="C1-like_sf"/>
</dbReference>
<dbReference type="PANTHER" id="PTHR46288:SF80">
    <property type="entry name" value="CYSTEINE_HISTIDINE-RICH C1 DOMAIN FAMILY PROTEIN"/>
    <property type="match status" value="1"/>
</dbReference>
<accession>A0ABD3JG31</accession>
<comment type="caution">
    <text evidence="7">The sequence shown here is derived from an EMBL/GenBank/DDBJ whole genome shotgun (WGS) entry which is preliminary data.</text>
</comment>
<keyword evidence="3" id="KW-0863">Zinc-finger</keyword>
<feature type="region of interest" description="Disordered" evidence="5">
    <location>
        <begin position="297"/>
        <end position="327"/>
    </location>
</feature>
<evidence type="ECO:0000259" key="6">
    <source>
        <dbReference type="PROSITE" id="PS50081"/>
    </source>
</evidence>
<evidence type="ECO:0000256" key="2">
    <source>
        <dbReference type="ARBA" id="ARBA00022737"/>
    </source>
</evidence>
<feature type="domain" description="Phorbol-ester/DAG-type" evidence="6">
    <location>
        <begin position="16"/>
        <end position="79"/>
    </location>
</feature>
<dbReference type="Pfam" id="PF03107">
    <property type="entry name" value="C1_2"/>
    <property type="match status" value="3"/>
</dbReference>
<protein>
    <recommendedName>
        <fullName evidence="6">Phorbol-ester/DAG-type domain-containing protein</fullName>
    </recommendedName>
</protein>
<reference evidence="7 8" key="1">
    <citation type="submission" date="2024-11" db="EMBL/GenBank/DDBJ databases">
        <title>Chromosome-level genome assembly of Eucalyptus globulus Labill. provides insights into its genome evolution.</title>
        <authorList>
            <person name="Li X."/>
        </authorList>
    </citation>
    <scope>NUCLEOTIDE SEQUENCE [LARGE SCALE GENOMIC DNA]</scope>
    <source>
        <strain evidence="7">CL2024</strain>
        <tissue evidence="7">Fresh tender leaves</tissue>
    </source>
</reference>
<organism evidence="7 8">
    <name type="scientific">Eucalyptus globulus</name>
    <name type="common">Tasmanian blue gum</name>
    <dbReference type="NCBI Taxonomy" id="34317"/>
    <lineage>
        <taxon>Eukaryota</taxon>
        <taxon>Viridiplantae</taxon>
        <taxon>Streptophyta</taxon>
        <taxon>Embryophyta</taxon>
        <taxon>Tracheophyta</taxon>
        <taxon>Spermatophyta</taxon>
        <taxon>Magnoliopsida</taxon>
        <taxon>eudicotyledons</taxon>
        <taxon>Gunneridae</taxon>
        <taxon>Pentapetalae</taxon>
        <taxon>rosids</taxon>
        <taxon>malvids</taxon>
        <taxon>Myrtales</taxon>
        <taxon>Myrtaceae</taxon>
        <taxon>Myrtoideae</taxon>
        <taxon>Eucalypteae</taxon>
        <taxon>Eucalyptus</taxon>
    </lineage>
</organism>
<feature type="compositionally biased region" description="Gly residues" evidence="5">
    <location>
        <begin position="311"/>
        <end position="321"/>
    </location>
</feature>
<feature type="compositionally biased region" description="Polar residues" evidence="5">
    <location>
        <begin position="208"/>
        <end position="222"/>
    </location>
</feature>
<feature type="compositionally biased region" description="Low complexity" evidence="5">
    <location>
        <begin position="300"/>
        <end position="310"/>
    </location>
</feature>
<name>A0ABD3JG31_EUCGL</name>
<dbReference type="InterPro" id="IPR002219">
    <property type="entry name" value="PKC_DAG/PE"/>
</dbReference>
<proteinExistence type="predicted"/>
<gene>
    <name evidence="7" type="ORF">ACJRO7_029997</name>
</gene>
<dbReference type="PROSITE" id="PS50081">
    <property type="entry name" value="ZF_DAG_PE_2"/>
    <property type="match status" value="1"/>
</dbReference>
<evidence type="ECO:0000256" key="3">
    <source>
        <dbReference type="ARBA" id="ARBA00022771"/>
    </source>
</evidence>
<evidence type="ECO:0000256" key="1">
    <source>
        <dbReference type="ARBA" id="ARBA00022723"/>
    </source>
</evidence>
<keyword evidence="4" id="KW-0862">Zinc</keyword>
<evidence type="ECO:0000313" key="7">
    <source>
        <dbReference type="EMBL" id="KAL3724913.1"/>
    </source>
</evidence>
<keyword evidence="1" id="KW-0479">Metal-binding</keyword>
<dbReference type="Proteomes" id="UP001634007">
    <property type="component" value="Unassembled WGS sequence"/>
</dbReference>
<evidence type="ECO:0000313" key="8">
    <source>
        <dbReference type="Proteomes" id="UP001634007"/>
    </source>
</evidence>
<dbReference type="AlphaFoldDB" id="A0ABD3JG31"/>
<dbReference type="PANTHER" id="PTHR46288">
    <property type="entry name" value="PHORBOL-ESTER/DAG-TYPE DOMAIN-CONTAINING PROTEIN"/>
    <property type="match status" value="1"/>
</dbReference>
<dbReference type="InterPro" id="IPR004146">
    <property type="entry name" value="DC1"/>
</dbReference>